<keyword evidence="2" id="KW-0238">DNA-binding</keyword>
<dbReference type="SMART" id="SM00345">
    <property type="entry name" value="HTH_GNTR"/>
    <property type="match status" value="1"/>
</dbReference>
<evidence type="ECO:0000256" key="3">
    <source>
        <dbReference type="ARBA" id="ARBA00023163"/>
    </source>
</evidence>
<dbReference type="SUPFAM" id="SSF46785">
    <property type="entry name" value="Winged helix' DNA-binding domain"/>
    <property type="match status" value="1"/>
</dbReference>
<dbReference type="EMBL" id="JAPWIE010000003">
    <property type="protein sequence ID" value="MCZ4550929.1"/>
    <property type="molecule type" value="Genomic_DNA"/>
</dbReference>
<protein>
    <submittedName>
        <fullName evidence="5">GntR family transcriptional regulator</fullName>
    </submittedName>
</protein>
<dbReference type="PROSITE" id="PS50949">
    <property type="entry name" value="HTH_GNTR"/>
    <property type="match status" value="1"/>
</dbReference>
<keyword evidence="6" id="KW-1185">Reference proteome</keyword>
<name>A0ABT4MVT7_GORRU</name>
<accession>A0ABT4MVT7</accession>
<reference evidence="5" key="1">
    <citation type="submission" date="2022-12" db="EMBL/GenBank/DDBJ databases">
        <authorList>
            <person name="Krivoruchko A.V."/>
            <person name="Elkin A."/>
        </authorList>
    </citation>
    <scope>NUCLEOTIDE SEQUENCE</scope>
    <source>
        <strain evidence="5">IEGM 1388</strain>
    </source>
</reference>
<organism evidence="5 6">
    <name type="scientific">Gordonia rubripertincta</name>
    <name type="common">Rhodococcus corallinus</name>
    <dbReference type="NCBI Taxonomy" id="36822"/>
    <lineage>
        <taxon>Bacteria</taxon>
        <taxon>Bacillati</taxon>
        <taxon>Actinomycetota</taxon>
        <taxon>Actinomycetes</taxon>
        <taxon>Mycobacteriales</taxon>
        <taxon>Gordoniaceae</taxon>
        <taxon>Gordonia</taxon>
    </lineage>
</organism>
<dbReference type="Proteomes" id="UP001067235">
    <property type="component" value="Unassembled WGS sequence"/>
</dbReference>
<evidence type="ECO:0000256" key="2">
    <source>
        <dbReference type="ARBA" id="ARBA00023125"/>
    </source>
</evidence>
<dbReference type="RefSeq" id="WP_301571522.1">
    <property type="nucleotide sequence ID" value="NZ_JAPWIE010000003.1"/>
</dbReference>
<keyword evidence="3" id="KW-0804">Transcription</keyword>
<dbReference type="PANTHER" id="PTHR38445">
    <property type="entry name" value="HTH-TYPE TRANSCRIPTIONAL REPRESSOR YTRA"/>
    <property type="match status" value="1"/>
</dbReference>
<evidence type="ECO:0000256" key="1">
    <source>
        <dbReference type="ARBA" id="ARBA00023015"/>
    </source>
</evidence>
<dbReference type="CDD" id="cd07377">
    <property type="entry name" value="WHTH_GntR"/>
    <property type="match status" value="1"/>
</dbReference>
<dbReference type="PANTHER" id="PTHR38445:SF7">
    <property type="entry name" value="GNTR-FAMILY TRANSCRIPTIONAL REGULATOR"/>
    <property type="match status" value="1"/>
</dbReference>
<dbReference type="Gene3D" id="1.10.10.10">
    <property type="entry name" value="Winged helix-like DNA-binding domain superfamily/Winged helix DNA-binding domain"/>
    <property type="match status" value="1"/>
</dbReference>
<evidence type="ECO:0000259" key="4">
    <source>
        <dbReference type="PROSITE" id="PS50949"/>
    </source>
</evidence>
<dbReference type="Pfam" id="PF00392">
    <property type="entry name" value="GntR"/>
    <property type="match status" value="1"/>
</dbReference>
<evidence type="ECO:0000313" key="5">
    <source>
        <dbReference type="EMBL" id="MCZ4550929.1"/>
    </source>
</evidence>
<gene>
    <name evidence="5" type="ORF">O4213_13120</name>
</gene>
<comment type="caution">
    <text evidence="5">The sequence shown here is derived from an EMBL/GenBank/DDBJ whole genome shotgun (WGS) entry which is preliminary data.</text>
</comment>
<dbReference type="InterPro" id="IPR000524">
    <property type="entry name" value="Tscrpt_reg_HTH_GntR"/>
</dbReference>
<feature type="domain" description="HTH gntR-type" evidence="4">
    <location>
        <begin position="11"/>
        <end position="79"/>
    </location>
</feature>
<sequence>MLIRVDPLLPQPLFEQLAAAVRGSIVRGEIVAGERLPGARELAASLGVNVHTVLHGYQELRDQGLVELRRGRGAVVTNTVVPEEADLRAAIAAVHKVARKLGLDGNDLATMIREGY</sequence>
<evidence type="ECO:0000313" key="6">
    <source>
        <dbReference type="Proteomes" id="UP001067235"/>
    </source>
</evidence>
<dbReference type="InterPro" id="IPR036388">
    <property type="entry name" value="WH-like_DNA-bd_sf"/>
</dbReference>
<keyword evidence="1" id="KW-0805">Transcription regulation</keyword>
<dbReference type="InterPro" id="IPR036390">
    <property type="entry name" value="WH_DNA-bd_sf"/>
</dbReference>
<proteinExistence type="predicted"/>